<feature type="transmembrane region" description="Helical" evidence="1">
    <location>
        <begin position="86"/>
        <end position="106"/>
    </location>
</feature>
<keyword evidence="1" id="KW-0472">Membrane</keyword>
<proteinExistence type="predicted"/>
<dbReference type="RefSeq" id="WP_160595050.1">
    <property type="nucleotide sequence ID" value="NZ_WTYI01000001.1"/>
</dbReference>
<keyword evidence="1" id="KW-0812">Transmembrane</keyword>
<accession>A0A6I4TMQ9</accession>
<dbReference type="Proteomes" id="UP000432727">
    <property type="component" value="Unassembled WGS sequence"/>
</dbReference>
<feature type="transmembrane region" description="Helical" evidence="1">
    <location>
        <begin position="42"/>
        <end position="65"/>
    </location>
</feature>
<feature type="transmembrane region" description="Helical" evidence="1">
    <location>
        <begin position="126"/>
        <end position="147"/>
    </location>
</feature>
<evidence type="ECO:0000313" key="2">
    <source>
        <dbReference type="EMBL" id="MXO95828.1"/>
    </source>
</evidence>
<reference evidence="2 3" key="1">
    <citation type="submission" date="2019-12" db="EMBL/GenBank/DDBJ databases">
        <title>Genomic-based taxomic classification of the family Erythrobacteraceae.</title>
        <authorList>
            <person name="Xu L."/>
        </authorList>
    </citation>
    <scope>NUCLEOTIDE SEQUENCE [LARGE SCALE GENOMIC DNA]</scope>
    <source>
        <strain evidence="2 3">JCM 12189</strain>
    </source>
</reference>
<organism evidence="2 3">
    <name type="scientific">Qipengyuania aquimaris</name>
    <dbReference type="NCBI Taxonomy" id="255984"/>
    <lineage>
        <taxon>Bacteria</taxon>
        <taxon>Pseudomonadati</taxon>
        <taxon>Pseudomonadota</taxon>
        <taxon>Alphaproteobacteria</taxon>
        <taxon>Sphingomonadales</taxon>
        <taxon>Erythrobacteraceae</taxon>
        <taxon>Qipengyuania</taxon>
    </lineage>
</organism>
<comment type="caution">
    <text evidence="2">The sequence shown here is derived from an EMBL/GenBank/DDBJ whole genome shotgun (WGS) entry which is preliminary data.</text>
</comment>
<dbReference type="OrthoDB" id="10001849at2"/>
<keyword evidence="3" id="KW-1185">Reference proteome</keyword>
<dbReference type="AlphaFoldDB" id="A0A6I4TMQ9"/>
<gene>
    <name evidence="2" type="ORF">GRI34_05255</name>
</gene>
<name>A0A6I4TMQ9_9SPHN</name>
<evidence type="ECO:0000256" key="1">
    <source>
        <dbReference type="SAM" id="Phobius"/>
    </source>
</evidence>
<evidence type="ECO:0000313" key="3">
    <source>
        <dbReference type="Proteomes" id="UP000432727"/>
    </source>
</evidence>
<protein>
    <submittedName>
        <fullName evidence="2">Uncharacterized protein</fullName>
    </submittedName>
</protein>
<dbReference type="EMBL" id="WTYI01000001">
    <property type="protein sequence ID" value="MXO95828.1"/>
    <property type="molecule type" value="Genomic_DNA"/>
</dbReference>
<keyword evidence="1" id="KW-1133">Transmembrane helix</keyword>
<sequence length="161" mass="18120">MLNWFCSVGLVLLITALSATISWFKTLPEKVAEGSFDPWFASGLMGETILTFVFYLPIILSWHLFDFVEKKSSDRRFLKTLNRYPTLLLTMSASAFIYLAMGLGVGRYNSCDELNGAYFHSCYVGPAMWIMLPWLIVTGLAFLLSILKAAMSISSHITIPR</sequence>